<dbReference type="AlphaFoldDB" id="A0AAX2ZQC2"/>
<reference evidence="1" key="2">
    <citation type="submission" date="2020-02" db="EMBL/GenBank/DDBJ databases">
        <authorList>
            <person name="Matsumoto Y."/>
            <person name="Motooka D."/>
            <person name="Nakamura S."/>
        </authorList>
    </citation>
    <scope>NUCLEOTIDE SEQUENCE</scope>
    <source>
        <strain evidence="1">JCM 15653</strain>
    </source>
</reference>
<reference evidence="2 4" key="3">
    <citation type="journal article" date="2022" name="BMC Genomics">
        <title>Comparative genome analysis of mycobacteria focusing on tRNA and non-coding RNA.</title>
        <authorList>
            <person name="Behra P.R.K."/>
            <person name="Pettersson B.M.F."/>
            <person name="Ramesh M."/>
            <person name="Das S."/>
            <person name="Dasgupta S."/>
            <person name="Kirsebom L.A."/>
        </authorList>
    </citation>
    <scope>NUCLEOTIDE SEQUENCE [LARGE SCALE GENOMIC DNA]</scope>
    <source>
        <strain evidence="2 4">DSM 44677</strain>
    </source>
</reference>
<evidence type="ECO:0000313" key="4">
    <source>
        <dbReference type="Proteomes" id="UP001162885"/>
    </source>
</evidence>
<protein>
    <submittedName>
        <fullName evidence="2">Uncharacterized protein</fullName>
    </submittedName>
</protein>
<dbReference type="EMBL" id="CP060016">
    <property type="protein sequence ID" value="UNB97330.1"/>
    <property type="molecule type" value="Genomic_DNA"/>
</dbReference>
<dbReference type="EMBL" id="AP022579">
    <property type="protein sequence ID" value="BBX93000.1"/>
    <property type="molecule type" value="Genomic_DNA"/>
</dbReference>
<evidence type="ECO:0000313" key="2">
    <source>
        <dbReference type="EMBL" id="UNB97330.1"/>
    </source>
</evidence>
<evidence type="ECO:0000313" key="1">
    <source>
        <dbReference type="EMBL" id="BBX93000.1"/>
    </source>
</evidence>
<gene>
    <name evidence="2" type="ORF">H5U98_17085</name>
    <name evidence="1" type="ORF">MBOE_46490</name>
</gene>
<organism evidence="2 4">
    <name type="scientific">Mycolicibacterium boenickei</name>
    <dbReference type="NCBI Taxonomy" id="146017"/>
    <lineage>
        <taxon>Bacteria</taxon>
        <taxon>Bacillati</taxon>
        <taxon>Actinomycetota</taxon>
        <taxon>Actinomycetes</taxon>
        <taxon>Mycobacteriales</taxon>
        <taxon>Mycobacteriaceae</taxon>
        <taxon>Mycolicibacterium</taxon>
    </lineage>
</organism>
<accession>A0AAX2ZQC2</accession>
<name>A0AAX2ZQC2_9MYCO</name>
<keyword evidence="3" id="KW-1185">Reference proteome</keyword>
<evidence type="ECO:0000313" key="3">
    <source>
        <dbReference type="Proteomes" id="UP000466683"/>
    </source>
</evidence>
<proteinExistence type="predicted"/>
<reference evidence="1 3" key="1">
    <citation type="journal article" date="2019" name="Emerg. Microbes Infect.">
        <title>Comprehensive subspecies identification of 175 nontuberculous mycobacteria species based on 7547 genomic profiles.</title>
        <authorList>
            <person name="Matsumoto Y."/>
            <person name="Kinjo T."/>
            <person name="Motooka D."/>
            <person name="Nabeya D."/>
            <person name="Jung N."/>
            <person name="Uechi K."/>
            <person name="Horii T."/>
            <person name="Iida T."/>
            <person name="Fujita J."/>
            <person name="Nakamura S."/>
        </authorList>
    </citation>
    <scope>NUCLEOTIDE SEQUENCE [LARGE SCALE GENOMIC DNA]</scope>
    <source>
        <strain evidence="1 3">JCM 15653</strain>
    </source>
</reference>
<dbReference type="Proteomes" id="UP000466683">
    <property type="component" value="Chromosome"/>
</dbReference>
<dbReference type="Proteomes" id="UP001162885">
    <property type="component" value="Chromosome"/>
</dbReference>
<sequence>MYLTTEQLAIANQAVVETFEQTCIAWQAIPHWNTCDPGGSRVRNDVVNNPGFLKVRSRQVSFKVTLVQTTAPTLDSLIAEVNWAATKLARKVDNKVIRSLRINVPNANRIWFPALSPQYLLNNLIDARAKIENAGYRAPSCLITNTKGLKELSNLKAGYPITNELLASAHVNSLHRASQLYRELTVVDSKGTDDTTAPKQSGTVMLMIGRRQLIAHAGAPEASSGEEPVDLAIAVAPSLEVLGETSLSRIEMAVRIRFALRIKDRRSLAALYGKPRKK</sequence>